<protein>
    <submittedName>
        <fullName evidence="1">Lycopene beta-cyclase</fullName>
    </submittedName>
</protein>
<dbReference type="STRING" id="226506.SAMN04488519_10268"/>
<dbReference type="Proteomes" id="UP000199564">
    <property type="component" value="Unassembled WGS sequence"/>
</dbReference>
<dbReference type="Pfam" id="PF05834">
    <property type="entry name" value="Lycopene_cycl"/>
    <property type="match status" value="1"/>
</dbReference>
<accession>A0A1I5BWZ4</accession>
<evidence type="ECO:0000313" key="2">
    <source>
        <dbReference type="Proteomes" id="UP000199564"/>
    </source>
</evidence>
<evidence type="ECO:0000313" key="1">
    <source>
        <dbReference type="EMBL" id="SFN79180.1"/>
    </source>
</evidence>
<dbReference type="InterPro" id="IPR036188">
    <property type="entry name" value="FAD/NAD-bd_sf"/>
</dbReference>
<dbReference type="RefSeq" id="WP_091649883.1">
    <property type="nucleotide sequence ID" value="NZ_FOVW01000002.1"/>
</dbReference>
<organism evidence="1 2">
    <name type="scientific">Algoriphagus ornithinivorans</name>
    <dbReference type="NCBI Taxonomy" id="226506"/>
    <lineage>
        <taxon>Bacteria</taxon>
        <taxon>Pseudomonadati</taxon>
        <taxon>Bacteroidota</taxon>
        <taxon>Cytophagia</taxon>
        <taxon>Cytophagales</taxon>
        <taxon>Cyclobacteriaceae</taxon>
        <taxon>Algoriphagus</taxon>
    </lineage>
</organism>
<gene>
    <name evidence="1" type="ORF">SAMN04488519_10268</name>
</gene>
<dbReference type="SUPFAM" id="SSF51905">
    <property type="entry name" value="FAD/NAD(P)-binding domain"/>
    <property type="match status" value="1"/>
</dbReference>
<dbReference type="AlphaFoldDB" id="A0A1I5BWZ4"/>
<dbReference type="EMBL" id="FOVW01000002">
    <property type="protein sequence ID" value="SFN79180.1"/>
    <property type="molecule type" value="Genomic_DNA"/>
</dbReference>
<proteinExistence type="predicted"/>
<keyword evidence="2" id="KW-1185">Reference proteome</keyword>
<name>A0A1I5BWZ4_9BACT</name>
<dbReference type="Gene3D" id="3.50.50.60">
    <property type="entry name" value="FAD/NAD(P)-binding domain"/>
    <property type="match status" value="1"/>
</dbReference>
<reference evidence="2" key="1">
    <citation type="submission" date="2016-10" db="EMBL/GenBank/DDBJ databases">
        <authorList>
            <person name="Varghese N."/>
            <person name="Submissions S."/>
        </authorList>
    </citation>
    <scope>NUCLEOTIDE SEQUENCE [LARGE SCALE GENOMIC DNA]</scope>
    <source>
        <strain evidence="2">DSM 15282</strain>
    </source>
</reference>
<sequence>MKHYDFIFAGAGCAGLSMVYHLLNSPLKNSKILLLDPNMGQIPDKTWCYWAEKPLPIHPRNAIHSWNQLSLSSNYDKDTHQMENLQYFHLNSRDFFEHIYTFLKSHPNVTHEQHAVTQIIEKENSVEVFTSNDTIYQGNYIFDSRLTDSDHLGSKALKQIFAGWKIETDQNIFDKSTFTMMEWTHSEKGLFDFFYILPYHSKSALIEYTAYSRQDISQEILNAKIKEYLEEKFSGIAYEITFQEKGVIPMTTQIKAPDFSKRIIPIGTKAGWTKASTGYTFHTIQKRAQSLVNQLLSGENNIKTEKSPARFRFYDNILLNIAHRWPHELKGIFEDLFKRNETDLVMKFLGEETSLFQEIKLLSRLRFPIFIKSLMNYEKH</sequence>